<dbReference type="Proteomes" id="UP000298652">
    <property type="component" value="Chromosome 3"/>
</dbReference>
<proteinExistence type="predicted"/>
<accession>A0A4U6V470</accession>
<organism evidence="1 2">
    <name type="scientific">Setaria viridis</name>
    <name type="common">Green bristlegrass</name>
    <name type="synonym">Setaria italica subsp. viridis</name>
    <dbReference type="NCBI Taxonomy" id="4556"/>
    <lineage>
        <taxon>Eukaryota</taxon>
        <taxon>Viridiplantae</taxon>
        <taxon>Streptophyta</taxon>
        <taxon>Embryophyta</taxon>
        <taxon>Tracheophyta</taxon>
        <taxon>Spermatophyta</taxon>
        <taxon>Magnoliopsida</taxon>
        <taxon>Liliopsida</taxon>
        <taxon>Poales</taxon>
        <taxon>Poaceae</taxon>
        <taxon>PACMAD clade</taxon>
        <taxon>Panicoideae</taxon>
        <taxon>Panicodae</taxon>
        <taxon>Paniceae</taxon>
        <taxon>Cenchrinae</taxon>
        <taxon>Setaria</taxon>
    </lineage>
</organism>
<evidence type="ECO:0008006" key="3">
    <source>
        <dbReference type="Google" id="ProtNLM"/>
    </source>
</evidence>
<name>A0A4U6V470_SETVI</name>
<protein>
    <recommendedName>
        <fullName evidence="3">Embryo surrounding factor 1 brassicaceae domain-containing protein</fullName>
    </recommendedName>
</protein>
<reference evidence="1" key="1">
    <citation type="submission" date="2019-03" db="EMBL/GenBank/DDBJ databases">
        <title>WGS assembly of Setaria viridis.</title>
        <authorList>
            <person name="Huang P."/>
            <person name="Jenkins J."/>
            <person name="Grimwood J."/>
            <person name="Barry K."/>
            <person name="Healey A."/>
            <person name="Mamidi S."/>
            <person name="Sreedasyam A."/>
            <person name="Shu S."/>
            <person name="Feldman M."/>
            <person name="Wu J."/>
            <person name="Yu Y."/>
            <person name="Chen C."/>
            <person name="Johnson J."/>
            <person name="Rokhsar D."/>
            <person name="Baxter I."/>
            <person name="Schmutz J."/>
            <person name="Brutnell T."/>
            <person name="Kellogg E."/>
        </authorList>
    </citation>
    <scope>NUCLEOTIDE SEQUENCE [LARGE SCALE GENOMIC DNA]</scope>
</reference>
<evidence type="ECO:0000313" key="1">
    <source>
        <dbReference type="EMBL" id="TKW23940.1"/>
    </source>
</evidence>
<dbReference type="Gramene" id="TKW23940">
    <property type="protein sequence ID" value="TKW23940"/>
    <property type="gene ID" value="SEVIR_3G020200v2"/>
</dbReference>
<keyword evidence="2" id="KW-1185">Reference proteome</keyword>
<dbReference type="AlphaFoldDB" id="A0A4U6V470"/>
<evidence type="ECO:0000313" key="2">
    <source>
        <dbReference type="Proteomes" id="UP000298652"/>
    </source>
</evidence>
<sequence length="151" mass="16619">MKGRGALIGGNKGPDPLIQFLQTQVSGMSDGLLNVRTMVLFIVFSGCLSPPARCRPVIQEARDTFSSDVSSVRSTSLDGSKIYVVFCIWGHCDYFGHGLQDCYCCGSFERHESCHQTMEECRAQCLVCNPNCSPRSPLRSTHEIADESLYG</sequence>
<dbReference type="EMBL" id="CM016554">
    <property type="protein sequence ID" value="TKW23940.1"/>
    <property type="molecule type" value="Genomic_DNA"/>
</dbReference>
<gene>
    <name evidence="1" type="ORF">SEVIR_3G020200v2</name>
</gene>
<dbReference type="OMA" id="ERHESCH"/>